<organism evidence="2 3">
    <name type="scientific">Anaeramoeba flamelloides</name>
    <dbReference type="NCBI Taxonomy" id="1746091"/>
    <lineage>
        <taxon>Eukaryota</taxon>
        <taxon>Metamonada</taxon>
        <taxon>Anaeramoebidae</taxon>
        <taxon>Anaeramoeba</taxon>
    </lineage>
</organism>
<accession>A0ABQ8YY01</accession>
<sequence length="105" mass="12231">MYFQRSARNSEEGFRALRLFNAKTEEEANRCDQDLEFQIALAEKNFANKAYQRENNTKEALSTHIEGHHESPRDPANRSVERPEIQTTNTTQPQTQIQIIIQNII</sequence>
<keyword evidence="3" id="KW-1185">Reference proteome</keyword>
<protein>
    <submittedName>
        <fullName evidence="2">Uncharacterized protein</fullName>
    </submittedName>
</protein>
<comment type="caution">
    <text evidence="2">The sequence shown here is derived from an EMBL/GenBank/DDBJ whole genome shotgun (WGS) entry which is preliminary data.</text>
</comment>
<feature type="region of interest" description="Disordered" evidence="1">
    <location>
        <begin position="56"/>
        <end position="94"/>
    </location>
</feature>
<evidence type="ECO:0000313" key="3">
    <source>
        <dbReference type="Proteomes" id="UP001150062"/>
    </source>
</evidence>
<name>A0ABQ8YY01_9EUKA</name>
<dbReference type="Proteomes" id="UP001150062">
    <property type="component" value="Unassembled WGS sequence"/>
</dbReference>
<proteinExistence type="predicted"/>
<dbReference type="EMBL" id="JAOAOG010000099">
    <property type="protein sequence ID" value="KAJ6249370.1"/>
    <property type="molecule type" value="Genomic_DNA"/>
</dbReference>
<evidence type="ECO:0000256" key="1">
    <source>
        <dbReference type="SAM" id="MobiDB-lite"/>
    </source>
</evidence>
<evidence type="ECO:0000313" key="2">
    <source>
        <dbReference type="EMBL" id="KAJ6249370.1"/>
    </source>
</evidence>
<reference evidence="2" key="1">
    <citation type="submission" date="2022-08" db="EMBL/GenBank/DDBJ databases">
        <title>Novel sulfate-reducing endosymbionts in the free-living metamonad Anaeramoeba.</title>
        <authorList>
            <person name="Jerlstrom-Hultqvist J."/>
            <person name="Cepicka I."/>
            <person name="Gallot-Lavallee L."/>
            <person name="Salas-Leiva D."/>
            <person name="Curtis B.A."/>
            <person name="Zahonova K."/>
            <person name="Pipaliya S."/>
            <person name="Dacks J."/>
            <person name="Roger A.J."/>
        </authorList>
    </citation>
    <scope>NUCLEOTIDE SEQUENCE</scope>
    <source>
        <strain evidence="2">Schooner1</strain>
    </source>
</reference>
<feature type="compositionally biased region" description="Low complexity" evidence="1">
    <location>
        <begin position="85"/>
        <end position="94"/>
    </location>
</feature>
<feature type="compositionally biased region" description="Basic and acidic residues" evidence="1">
    <location>
        <begin position="65"/>
        <end position="84"/>
    </location>
</feature>
<gene>
    <name evidence="2" type="ORF">M0813_17117</name>
</gene>